<evidence type="ECO:0000313" key="1">
    <source>
        <dbReference type="EMBL" id="MCI84038.1"/>
    </source>
</evidence>
<name>A0A392V6T3_9FABA</name>
<dbReference type="Proteomes" id="UP000265520">
    <property type="component" value="Unassembled WGS sequence"/>
</dbReference>
<proteinExistence type="predicted"/>
<feature type="non-terminal residue" evidence="1">
    <location>
        <position position="45"/>
    </location>
</feature>
<accession>A0A392V6T3</accession>
<keyword evidence="2" id="KW-1185">Reference proteome</keyword>
<organism evidence="1 2">
    <name type="scientific">Trifolium medium</name>
    <dbReference type="NCBI Taxonomy" id="97028"/>
    <lineage>
        <taxon>Eukaryota</taxon>
        <taxon>Viridiplantae</taxon>
        <taxon>Streptophyta</taxon>
        <taxon>Embryophyta</taxon>
        <taxon>Tracheophyta</taxon>
        <taxon>Spermatophyta</taxon>
        <taxon>Magnoliopsida</taxon>
        <taxon>eudicotyledons</taxon>
        <taxon>Gunneridae</taxon>
        <taxon>Pentapetalae</taxon>
        <taxon>rosids</taxon>
        <taxon>fabids</taxon>
        <taxon>Fabales</taxon>
        <taxon>Fabaceae</taxon>
        <taxon>Papilionoideae</taxon>
        <taxon>50 kb inversion clade</taxon>
        <taxon>NPAAA clade</taxon>
        <taxon>Hologalegina</taxon>
        <taxon>IRL clade</taxon>
        <taxon>Trifolieae</taxon>
        <taxon>Trifolium</taxon>
    </lineage>
</organism>
<reference evidence="1 2" key="1">
    <citation type="journal article" date="2018" name="Front. Plant Sci.">
        <title>Red Clover (Trifolium pratense) and Zigzag Clover (T. medium) - A Picture of Genomic Similarities and Differences.</title>
        <authorList>
            <person name="Dluhosova J."/>
            <person name="Istvanek J."/>
            <person name="Nedelnik J."/>
            <person name="Repkova J."/>
        </authorList>
    </citation>
    <scope>NUCLEOTIDE SEQUENCE [LARGE SCALE GENOMIC DNA]</scope>
    <source>
        <strain evidence="2">cv. 10/8</strain>
        <tissue evidence="1">Leaf</tissue>
    </source>
</reference>
<protein>
    <submittedName>
        <fullName evidence="1">Uncharacterized protein</fullName>
    </submittedName>
</protein>
<evidence type="ECO:0000313" key="2">
    <source>
        <dbReference type="Proteomes" id="UP000265520"/>
    </source>
</evidence>
<comment type="caution">
    <text evidence="1">The sequence shown here is derived from an EMBL/GenBank/DDBJ whole genome shotgun (WGS) entry which is preliminary data.</text>
</comment>
<dbReference type="AlphaFoldDB" id="A0A392V6T3"/>
<sequence length="45" mass="5238">MIVRSLDVEKDHFIPREENEEKLDPEVPYLNAIGALMYLANYTCP</sequence>
<dbReference type="EMBL" id="LXQA011081374">
    <property type="protein sequence ID" value="MCI84038.1"/>
    <property type="molecule type" value="Genomic_DNA"/>
</dbReference>